<organism evidence="10 11">
    <name type="scientific">Brenthis ino</name>
    <name type="common">lesser marbled fritillary</name>
    <dbReference type="NCBI Taxonomy" id="405034"/>
    <lineage>
        <taxon>Eukaryota</taxon>
        <taxon>Metazoa</taxon>
        <taxon>Ecdysozoa</taxon>
        <taxon>Arthropoda</taxon>
        <taxon>Hexapoda</taxon>
        <taxon>Insecta</taxon>
        <taxon>Pterygota</taxon>
        <taxon>Neoptera</taxon>
        <taxon>Endopterygota</taxon>
        <taxon>Lepidoptera</taxon>
        <taxon>Glossata</taxon>
        <taxon>Ditrysia</taxon>
        <taxon>Papilionoidea</taxon>
        <taxon>Nymphalidae</taxon>
        <taxon>Heliconiinae</taxon>
        <taxon>Argynnini</taxon>
        <taxon>Brenthis</taxon>
    </lineage>
</organism>
<feature type="transmembrane region" description="Helical" evidence="8">
    <location>
        <begin position="1730"/>
        <end position="1748"/>
    </location>
</feature>
<feature type="region of interest" description="Disordered" evidence="7">
    <location>
        <begin position="334"/>
        <end position="385"/>
    </location>
</feature>
<evidence type="ECO:0000313" key="10">
    <source>
        <dbReference type="EMBL" id="CAH0717667.1"/>
    </source>
</evidence>
<feature type="compositionally biased region" description="Pro residues" evidence="7">
    <location>
        <begin position="346"/>
        <end position="362"/>
    </location>
</feature>
<feature type="compositionally biased region" description="Basic and acidic residues" evidence="7">
    <location>
        <begin position="1178"/>
        <end position="1199"/>
    </location>
</feature>
<dbReference type="CDD" id="cd22901">
    <property type="entry name" value="CcO_VIc"/>
    <property type="match status" value="1"/>
</dbReference>
<feature type="region of interest" description="Disordered" evidence="7">
    <location>
        <begin position="1276"/>
        <end position="1459"/>
    </location>
</feature>
<gene>
    <name evidence="10" type="ORF">BINO364_LOCUS4248</name>
</gene>
<feature type="compositionally biased region" description="Polar residues" evidence="7">
    <location>
        <begin position="184"/>
        <end position="200"/>
    </location>
</feature>
<protein>
    <recommendedName>
        <fullName evidence="9">Nuclear receptor coactivator 6 TRADD-N domain-containing protein</fullName>
    </recommendedName>
</protein>
<evidence type="ECO:0000256" key="4">
    <source>
        <dbReference type="ARBA" id="ARBA00022989"/>
    </source>
</evidence>
<comment type="subcellular location">
    <subcellularLocation>
        <location evidence="1">Mitochondrion inner membrane</location>
    </subcellularLocation>
</comment>
<feature type="compositionally biased region" description="Polar residues" evidence="7">
    <location>
        <begin position="671"/>
        <end position="684"/>
    </location>
</feature>
<dbReference type="PANTHER" id="PTHR15690">
    <property type="entry name" value="NUCLEAR RECEPTOR COACTIVATOR 6"/>
    <property type="match status" value="1"/>
</dbReference>
<feature type="compositionally biased region" description="Polar residues" evidence="7">
    <location>
        <begin position="608"/>
        <end position="627"/>
    </location>
</feature>
<sequence length="1781" mass="194214">MEITFYTNQRSSAVEHESLNNLCVIERNVTLYDSMAADSDGLGTAGGGSCGVVVTCEGDLRDPRFPARLRRLLRELRALLAEPHPHTLKVNKVEPWNSVRVTLSVPRAAAARLRALAAAGAPQLRALGILSVQLDGDAAVSLRLQHGAELRINTDGDEASTSRSQSSELLAGLGGIGRLISDEGASTSSEPAQNFKSPNTVCPMDGKIPQNIPTPTTDRCEFPFGSMTQARVIHRKENTLGIGGCANTLRPSNSEQFARPSTSFTGPPPPYPASSTPTPPPPSPAPTVAMSSPLLVNLLQNDAPAPQPRPKPANPAKLDRLEDSQVELAVGRAFEYRGGRATTPRPAVPSPAPTPRPPPRPAPFIRRAFPPRPAPTQYRAPAPNATVVARARFPAPSYSTETFPAPPPPPYRQAAPRPRTLPQRVTPEDLQALLPPPTTSMDQKTQSSFQEFQRYQQQYNARQRAASRAASQPDWNEPYRDTLGLSIPDLSDNCDLDQLLPTLGADLNLDDSTLSAISDLDTNSKLDLLYDSQQESLPNSTESTPDSLLQEITGGQYPSATLNGPYNSEMTPTTSQTNVNSDVPSKPAESFDANSETAFMPPPPVPPQSTSKFHVNSPNHTIVNTQHPPFKSPPNATYTSPSINSDRSMDRSTNQSSSMPPPMRLPIRPSASVSTATVGSQATAQEIEEQSKQYLIKTLMRDDDTPPPKEEKKIEEVTVAQCKLKENSSDTTPEIFGIAKTIEDDSKKEEELKKNKLVKKDKDDKLLAQKGGKPRTGGAKEKPATLKDKIVRDGKSTKVALPRQHVAKPATPTSEAPKSPSGEKESLKLRLKLGKNEPVVQPVHKADVSFINQQAKGEKPIEGELRVPPLHISLRGRNSAVIKNSKKEKKKMIPGDLHLKKIKIRKSLDSEDKSHRKDSEESLASKSGDSTENSKTDGVLQVKNIKLNNHFVEGESIKTEITGDNNVVYRMKTLSKNAHIVTKSHDLKVTNKVHNSLKVKTKLKVLSGSGKTTERCKDWRDALLAQDGKYAQNEGYRETSNNHEAKKKLPTKVEKDGAKCDIKSSEMKMDAKFGEVKSGASDLDGRLLKCHKSLERTLSVDEESKFDRDENKLKRTHTDCAITSPNGLISSEKKRKTSHSSCTDPPGSTNIGTIGGRVDSPPAASQRSGAVSPRRKDRPKDKTYCKLVAERTRPDDKFGNRSPNSQAQGEDSGIESMDALSEKSPNQASQSPPGPQRKERLDMPRSTSPTSVQRIIGVIDAPPASDELLERLSLATAQPRYDPVPPDIDDMGDIEAELAKMHADHINGDDAPRRPPEENQTKEVKREPTPILRDEDKSSQSIDNRGESKEESKMSNESKTTDVDANLEPSNAQKEEVCKEENVSPKKEKGVDDFDHLPSRMSPPLYTYSNQEKVSTSDSLETKDEKPCLPSDNGETKDGDAEVKEKQEPKIERLPLKADFPDKSLLEQLLIEIPTPDYVGKRPESPSPSTLERVARSSVRTRSSSKMNSPADGPKTPRLSPGINKLERSDSPAMQPRNCLLSGSDKTSPRTTNAVSAPAKPAPGAKRKRRESESSCASTISCEEGISPGRLKKKPRRIDQKPINPAAIGGKVKKESDSDSDEPLICKVRGKGVKAMKPGVKLPKGAEGVGTRRSVRHGPAPAPAAPAPPNSTPVRRKTRSAVGEGTPSAGAVRRRRASRDGNVKMADKAVAPIAKPQMRGLLYNLIKRNLIISFVLAGASGFAYKVLVGDVRKKKYAEFYRTYDAEKEFEEMRKKGLFQSC</sequence>
<feature type="region of interest" description="Disordered" evidence="7">
    <location>
        <begin position="1636"/>
        <end position="1701"/>
    </location>
</feature>
<evidence type="ECO:0000256" key="5">
    <source>
        <dbReference type="ARBA" id="ARBA00023128"/>
    </source>
</evidence>
<feature type="region of interest" description="Disordered" evidence="7">
    <location>
        <begin position="724"/>
        <end position="828"/>
    </location>
</feature>
<evidence type="ECO:0000259" key="9">
    <source>
        <dbReference type="Pfam" id="PF13820"/>
    </source>
</evidence>
<evidence type="ECO:0000256" key="7">
    <source>
        <dbReference type="SAM" id="MobiDB-lite"/>
    </source>
</evidence>
<dbReference type="UniPathway" id="UPA00705"/>
<feature type="compositionally biased region" description="Polar residues" evidence="7">
    <location>
        <begin position="1544"/>
        <end position="1555"/>
    </location>
</feature>
<keyword evidence="6 8" id="KW-0472">Membrane</keyword>
<dbReference type="OrthoDB" id="5967287at2759"/>
<proteinExistence type="predicted"/>
<feature type="compositionally biased region" description="Low complexity" evidence="7">
    <location>
        <begin position="1496"/>
        <end position="1505"/>
    </location>
</feature>
<dbReference type="SUPFAM" id="SSF81415">
    <property type="entry name" value="Mitochondrial cytochrome c oxidase subunit VIc"/>
    <property type="match status" value="1"/>
</dbReference>
<dbReference type="GO" id="GO:0035097">
    <property type="term" value="C:histone methyltransferase complex"/>
    <property type="evidence" value="ECO:0007669"/>
    <property type="project" value="TreeGrafter"/>
</dbReference>
<feature type="region of interest" description="Disordered" evidence="7">
    <location>
        <begin position="556"/>
        <end position="687"/>
    </location>
</feature>
<accession>A0A8J9UCI7</accession>
<feature type="compositionally biased region" description="Pro residues" evidence="7">
    <location>
        <begin position="266"/>
        <end position="285"/>
    </location>
</feature>
<keyword evidence="11" id="KW-1185">Reference proteome</keyword>
<feature type="compositionally biased region" description="Polar residues" evidence="7">
    <location>
        <begin position="556"/>
        <end position="583"/>
    </location>
</feature>
<feature type="domain" description="Nuclear receptor coactivator 6 TRADD-N" evidence="9">
    <location>
        <begin position="52"/>
        <end position="183"/>
    </location>
</feature>
<dbReference type="InterPro" id="IPR034884">
    <property type="entry name" value="Cytochrome_c_oxidase_VIc/VIIs"/>
</dbReference>
<feature type="compositionally biased region" description="Polar residues" evidence="7">
    <location>
        <begin position="634"/>
        <end position="658"/>
    </location>
</feature>
<dbReference type="PANTHER" id="PTHR15690:SF0">
    <property type="entry name" value="NUCLEAR RECEPTOR COACTIVATOR 6"/>
    <property type="match status" value="1"/>
</dbReference>
<feature type="compositionally biased region" description="Basic and acidic residues" evidence="7">
    <location>
        <begin position="1373"/>
        <end position="1398"/>
    </location>
</feature>
<feature type="region of interest" description="Disordered" evidence="7">
    <location>
        <begin position="878"/>
        <end position="937"/>
    </location>
</feature>
<evidence type="ECO:0000256" key="2">
    <source>
        <dbReference type="ARBA" id="ARBA00022692"/>
    </source>
</evidence>
<feature type="region of interest" description="Disordered" evidence="7">
    <location>
        <begin position="398"/>
        <end position="477"/>
    </location>
</feature>
<dbReference type="GO" id="GO:0006119">
    <property type="term" value="P:oxidative phosphorylation"/>
    <property type="evidence" value="ECO:0007669"/>
    <property type="project" value="UniProtKB-UniPathway"/>
</dbReference>
<feature type="compositionally biased region" description="Basic and acidic residues" evidence="7">
    <location>
        <begin position="1297"/>
        <end position="1362"/>
    </location>
</feature>
<feature type="compositionally biased region" description="Polar residues" evidence="7">
    <location>
        <begin position="1139"/>
        <end position="1152"/>
    </location>
</feature>
<feature type="compositionally biased region" description="Basic and acidic residues" evidence="7">
    <location>
        <begin position="778"/>
        <end position="796"/>
    </location>
</feature>
<feature type="compositionally biased region" description="Pro residues" evidence="7">
    <location>
        <begin position="1660"/>
        <end position="1671"/>
    </location>
</feature>
<keyword evidence="5" id="KW-0496">Mitochondrion</keyword>
<dbReference type="Pfam" id="PF13820">
    <property type="entry name" value="NCOA6_TRADD-N"/>
    <property type="match status" value="1"/>
</dbReference>
<dbReference type="Pfam" id="PF02937">
    <property type="entry name" value="COX6C"/>
    <property type="match status" value="1"/>
</dbReference>
<keyword evidence="2 8" id="KW-0812">Transmembrane</keyword>
<feature type="compositionally biased region" description="Low complexity" evidence="7">
    <location>
        <begin position="453"/>
        <end position="472"/>
    </location>
</feature>
<feature type="compositionally biased region" description="Basic and acidic residues" evidence="7">
    <location>
        <begin position="906"/>
        <end position="920"/>
    </location>
</feature>
<keyword evidence="4 8" id="KW-1133">Transmembrane helix</keyword>
<feature type="region of interest" description="Disordered" evidence="7">
    <location>
        <begin position="247"/>
        <end position="321"/>
    </location>
</feature>
<reference evidence="10" key="1">
    <citation type="submission" date="2021-12" db="EMBL/GenBank/DDBJ databases">
        <authorList>
            <person name="Martin H S."/>
        </authorList>
    </citation>
    <scope>NUCLEOTIDE SEQUENCE</scope>
</reference>
<feature type="non-terminal residue" evidence="10">
    <location>
        <position position="1781"/>
    </location>
</feature>
<evidence type="ECO:0000256" key="6">
    <source>
        <dbReference type="ARBA" id="ARBA00023136"/>
    </source>
</evidence>
<dbReference type="InterPro" id="IPR037169">
    <property type="entry name" value="Cytochrome_c_oxidase_VIc_sf"/>
</dbReference>
<feature type="compositionally biased region" description="Polar residues" evidence="7">
    <location>
        <begin position="1407"/>
        <end position="1419"/>
    </location>
</feature>
<feature type="region of interest" description="Disordered" evidence="7">
    <location>
        <begin position="1117"/>
        <end position="1259"/>
    </location>
</feature>
<dbReference type="Gene3D" id="4.10.93.10">
    <property type="entry name" value="Mitochondrial cytochrome c oxidase subunit VIc/VIIs"/>
    <property type="match status" value="1"/>
</dbReference>
<feature type="compositionally biased region" description="Acidic residues" evidence="7">
    <location>
        <begin position="1287"/>
        <end position="1296"/>
    </location>
</feature>
<feature type="compositionally biased region" description="Polar residues" evidence="7">
    <location>
        <begin position="439"/>
        <end position="451"/>
    </location>
</feature>
<dbReference type="GO" id="GO:0005667">
    <property type="term" value="C:transcription regulator complex"/>
    <property type="evidence" value="ECO:0007669"/>
    <property type="project" value="TreeGrafter"/>
</dbReference>
<keyword evidence="3" id="KW-0999">Mitochondrion inner membrane</keyword>
<dbReference type="InterPro" id="IPR026638">
    <property type="entry name" value="NCOA6"/>
</dbReference>
<dbReference type="Proteomes" id="UP000838878">
    <property type="component" value="Chromosome 12"/>
</dbReference>
<feature type="region of interest" description="Disordered" evidence="7">
    <location>
        <begin position="1472"/>
        <end position="1624"/>
    </location>
</feature>
<feature type="compositionally biased region" description="Basic and acidic residues" evidence="7">
    <location>
        <begin position="741"/>
        <end position="767"/>
    </location>
</feature>
<feature type="compositionally biased region" description="Polar residues" evidence="7">
    <location>
        <begin position="922"/>
        <end position="933"/>
    </location>
</feature>
<dbReference type="GO" id="GO:0045944">
    <property type="term" value="P:positive regulation of transcription by RNA polymerase II"/>
    <property type="evidence" value="ECO:0007669"/>
    <property type="project" value="TreeGrafter"/>
</dbReference>
<evidence type="ECO:0000256" key="8">
    <source>
        <dbReference type="SAM" id="Phobius"/>
    </source>
</evidence>
<dbReference type="GO" id="GO:0005743">
    <property type="term" value="C:mitochondrial inner membrane"/>
    <property type="evidence" value="ECO:0007669"/>
    <property type="project" value="UniProtKB-SubCell"/>
</dbReference>
<evidence type="ECO:0000313" key="11">
    <source>
        <dbReference type="Proteomes" id="UP000838878"/>
    </source>
</evidence>
<feature type="region of interest" description="Disordered" evidence="7">
    <location>
        <begin position="181"/>
        <end position="216"/>
    </location>
</feature>
<dbReference type="GO" id="GO:0003713">
    <property type="term" value="F:transcription coactivator activity"/>
    <property type="evidence" value="ECO:0007669"/>
    <property type="project" value="InterPro"/>
</dbReference>
<dbReference type="EMBL" id="OV170232">
    <property type="protein sequence ID" value="CAH0717667.1"/>
    <property type="molecule type" value="Genomic_DNA"/>
</dbReference>
<name>A0A8J9UCI7_9NEOP</name>
<evidence type="ECO:0000256" key="3">
    <source>
        <dbReference type="ARBA" id="ARBA00022792"/>
    </source>
</evidence>
<evidence type="ECO:0000256" key="1">
    <source>
        <dbReference type="ARBA" id="ARBA00004273"/>
    </source>
</evidence>
<feature type="compositionally biased region" description="Basic and acidic residues" evidence="7">
    <location>
        <begin position="1434"/>
        <end position="1459"/>
    </location>
</feature>
<dbReference type="InterPro" id="IPR032715">
    <property type="entry name" value="NCOA6_TRADD-N"/>
</dbReference>